<evidence type="ECO:0000313" key="7">
    <source>
        <dbReference type="Proteomes" id="UP000183471"/>
    </source>
</evidence>
<reference evidence="6 7" key="1">
    <citation type="submission" date="2016-10" db="EMBL/GenBank/DDBJ databases">
        <authorList>
            <person name="Varghese N."/>
            <person name="Submissions S."/>
        </authorList>
    </citation>
    <scope>NUCLEOTIDE SEQUENCE [LARGE SCALE GENOMIC DNA]</scope>
    <source>
        <strain evidence="6 7">Nl1</strain>
    </source>
</reference>
<keyword evidence="2" id="KW-0575">Peroxidase</keyword>
<keyword evidence="5" id="KW-0408">Iron</keyword>
<evidence type="ECO:0000256" key="2">
    <source>
        <dbReference type="ARBA" id="ARBA00022559"/>
    </source>
</evidence>
<evidence type="ECO:0000313" key="6">
    <source>
        <dbReference type="EMBL" id="SDQ65065.1"/>
    </source>
</evidence>
<evidence type="ECO:0000256" key="1">
    <source>
        <dbReference type="ARBA" id="ARBA00001970"/>
    </source>
</evidence>
<dbReference type="PANTHER" id="PTHR30521:SF5">
    <property type="entry name" value="BLR4509 PROTEIN"/>
    <property type="match status" value="1"/>
</dbReference>
<dbReference type="EMBL" id="FNKY01000001">
    <property type="protein sequence ID" value="SDQ65065.1"/>
    <property type="molecule type" value="Genomic_DNA"/>
</dbReference>
<keyword evidence="3" id="KW-0479">Metal-binding</keyword>
<protein>
    <submittedName>
        <fullName evidence="6">Deferrochelatase/peroxidase EfeB</fullName>
    </submittedName>
</protein>
<dbReference type="Proteomes" id="UP000183471">
    <property type="component" value="Unassembled WGS sequence"/>
</dbReference>
<dbReference type="RefSeq" id="WP_081346680.1">
    <property type="nucleotide sequence ID" value="NZ_FNKY01000001.1"/>
</dbReference>
<dbReference type="PROSITE" id="PS51404">
    <property type="entry name" value="DYP_PEROXIDASE"/>
    <property type="match status" value="1"/>
</dbReference>
<organism evidence="6 7">
    <name type="scientific">Nitrosospira multiformis</name>
    <dbReference type="NCBI Taxonomy" id="1231"/>
    <lineage>
        <taxon>Bacteria</taxon>
        <taxon>Pseudomonadati</taxon>
        <taxon>Pseudomonadota</taxon>
        <taxon>Betaproteobacteria</taxon>
        <taxon>Nitrosomonadales</taxon>
        <taxon>Nitrosomonadaceae</taxon>
        <taxon>Nitrosospira</taxon>
    </lineage>
</organism>
<comment type="caution">
    <text evidence="6">The sequence shown here is derived from an EMBL/GenBank/DDBJ whole genome shotgun (WGS) entry which is preliminary data.</text>
</comment>
<evidence type="ECO:0000256" key="5">
    <source>
        <dbReference type="ARBA" id="ARBA00023004"/>
    </source>
</evidence>
<evidence type="ECO:0000256" key="3">
    <source>
        <dbReference type="ARBA" id="ARBA00022723"/>
    </source>
</evidence>
<dbReference type="PANTHER" id="PTHR30521">
    <property type="entry name" value="DEFERROCHELATASE/PEROXIDASE"/>
    <property type="match status" value="1"/>
</dbReference>
<proteinExistence type="predicted"/>
<keyword evidence="4" id="KW-0560">Oxidoreductase</keyword>
<dbReference type="InterPro" id="IPR011008">
    <property type="entry name" value="Dimeric_a/b-barrel"/>
</dbReference>
<dbReference type="InterPro" id="IPR006314">
    <property type="entry name" value="Dyp_peroxidase"/>
</dbReference>
<name>A0ABY0TF67_9PROT</name>
<keyword evidence="7" id="KW-1185">Reference proteome</keyword>
<gene>
    <name evidence="6" type="ORF">SAMN05216402_1700</name>
</gene>
<comment type="cofactor">
    <cofactor evidence="1">
        <name>heme b</name>
        <dbReference type="ChEBI" id="CHEBI:60344"/>
    </cofactor>
</comment>
<accession>A0ABY0TF67</accession>
<dbReference type="SUPFAM" id="SSF54909">
    <property type="entry name" value="Dimeric alpha+beta barrel"/>
    <property type="match status" value="1"/>
</dbReference>
<evidence type="ECO:0000256" key="4">
    <source>
        <dbReference type="ARBA" id="ARBA00023002"/>
    </source>
</evidence>
<sequence length="474" mass="51553">MSDLPHADIQGFILRTYTMPVLRVFALKITQVEAARRFLGKLVNGESEPQLATATDWTVKPQYCLNVGLTYTGLAALELPASSLASFPEEFAAGAPARADRVSDTGESSPDHWKGQLASADLHILLFLFAETEDILEEITGQLRTGYSSHDAMAELSVHEGRSLSGNAAHFGYRDGFAQPTIDGGLPPLMPDVLPKAPAGEFLLGYPSQYSDFTYPVPTPAELGRNGSFVAFRILAQDCHGFERFLTEAARQTGLDRELIAAKLCGRWRNGVPLSLSPDSADECILLEQRNSFDYVPSDSVPDAYDDRRGYRCPLGSHIRRMNPRNSRVAGNSGLKHRIIRRGLPYGPSYDPANPDDGIERGLLGLFIGVSLKDQFEFLMSDWGNRGNLAPGLRDTRDPIIGDNSLSGATFLIPIEGQKRPLELTGLSSFVICRGAAYCFLPSATALRYISTLPATSSTSGVITTNIPNNQPGD</sequence>